<evidence type="ECO:0000313" key="4">
    <source>
        <dbReference type="WBParaSite" id="HPBE_0001481301-mRNA-1"/>
    </source>
</evidence>
<evidence type="ECO:0000313" key="3">
    <source>
        <dbReference type="Proteomes" id="UP000050761"/>
    </source>
</evidence>
<accession>A0A183G0Z9</accession>
<evidence type="ECO:0000313" key="2">
    <source>
        <dbReference type="EMBL" id="VDP00875.1"/>
    </source>
</evidence>
<gene>
    <name evidence="2" type="ORF">HPBE_LOCUS14814</name>
</gene>
<dbReference type="AlphaFoldDB" id="A0A183G0Z9"/>
<feature type="region of interest" description="Disordered" evidence="1">
    <location>
        <begin position="83"/>
        <end position="103"/>
    </location>
</feature>
<sequence>MGQDRLGCGIYRGLSKNRGVHPIDFTIPVKLPKPGDVAFGVNIAAGKVQFRKFKNRDFCLEDQPRSGRPVASNQERLLQLAKKDPMALHPIGRGTRVQSYHHS</sequence>
<evidence type="ECO:0000256" key="1">
    <source>
        <dbReference type="SAM" id="MobiDB-lite"/>
    </source>
</evidence>
<reference evidence="2 3" key="1">
    <citation type="submission" date="2018-11" db="EMBL/GenBank/DDBJ databases">
        <authorList>
            <consortium name="Pathogen Informatics"/>
        </authorList>
    </citation>
    <scope>NUCLEOTIDE SEQUENCE [LARGE SCALE GENOMIC DNA]</scope>
</reference>
<name>A0A183G0Z9_HELPZ</name>
<dbReference type="Proteomes" id="UP000050761">
    <property type="component" value="Unassembled WGS sequence"/>
</dbReference>
<dbReference type="WBParaSite" id="HPBE_0001481301-mRNA-1">
    <property type="protein sequence ID" value="HPBE_0001481301-mRNA-1"/>
    <property type="gene ID" value="HPBE_0001481301"/>
</dbReference>
<protein>
    <submittedName>
        <fullName evidence="4">SPRY domain-containing protein</fullName>
    </submittedName>
</protein>
<dbReference type="OrthoDB" id="5875589at2759"/>
<proteinExistence type="predicted"/>
<dbReference type="EMBL" id="UZAH01028548">
    <property type="protein sequence ID" value="VDP00875.1"/>
    <property type="molecule type" value="Genomic_DNA"/>
</dbReference>
<keyword evidence="3" id="KW-1185">Reference proteome</keyword>
<reference evidence="4" key="2">
    <citation type="submission" date="2019-09" db="UniProtKB">
        <authorList>
            <consortium name="WormBaseParasite"/>
        </authorList>
    </citation>
    <scope>IDENTIFICATION</scope>
</reference>
<accession>A0A3P8B0E5</accession>
<organism evidence="3 4">
    <name type="scientific">Heligmosomoides polygyrus</name>
    <name type="common">Parasitic roundworm</name>
    <dbReference type="NCBI Taxonomy" id="6339"/>
    <lineage>
        <taxon>Eukaryota</taxon>
        <taxon>Metazoa</taxon>
        <taxon>Ecdysozoa</taxon>
        <taxon>Nematoda</taxon>
        <taxon>Chromadorea</taxon>
        <taxon>Rhabditida</taxon>
        <taxon>Rhabditina</taxon>
        <taxon>Rhabditomorpha</taxon>
        <taxon>Strongyloidea</taxon>
        <taxon>Heligmosomidae</taxon>
        <taxon>Heligmosomoides</taxon>
    </lineage>
</organism>